<dbReference type="OrthoDB" id="3831250at2"/>
<dbReference type="EMBL" id="FRDM01000007">
    <property type="protein sequence ID" value="SHN70786.1"/>
    <property type="molecule type" value="Genomic_DNA"/>
</dbReference>
<evidence type="ECO:0000313" key="2">
    <source>
        <dbReference type="EMBL" id="SHN70786.1"/>
    </source>
</evidence>
<gene>
    <name evidence="2" type="ORF">SAMN05660350_01783</name>
</gene>
<name>A0A1M7TJC1_9ACTN</name>
<evidence type="ECO:0008006" key="4">
    <source>
        <dbReference type="Google" id="ProtNLM"/>
    </source>
</evidence>
<protein>
    <recommendedName>
        <fullName evidence="4">DUF4352 domain-containing protein</fullName>
    </recommendedName>
</protein>
<proteinExistence type="predicted"/>
<feature type="compositionally biased region" description="Low complexity" evidence="1">
    <location>
        <begin position="45"/>
        <end position="73"/>
    </location>
</feature>
<organism evidence="2 3">
    <name type="scientific">Geodermatophilus obscurus</name>
    <dbReference type="NCBI Taxonomy" id="1861"/>
    <lineage>
        <taxon>Bacteria</taxon>
        <taxon>Bacillati</taxon>
        <taxon>Actinomycetota</taxon>
        <taxon>Actinomycetes</taxon>
        <taxon>Geodermatophilales</taxon>
        <taxon>Geodermatophilaceae</taxon>
        <taxon>Geodermatophilus</taxon>
    </lineage>
</organism>
<accession>A0A1M7TJC1</accession>
<reference evidence="2 3" key="1">
    <citation type="submission" date="2016-12" db="EMBL/GenBank/DDBJ databases">
        <authorList>
            <person name="Song W.-J."/>
            <person name="Kurnit D.M."/>
        </authorList>
    </citation>
    <scope>NUCLEOTIDE SEQUENCE [LARGE SCALE GENOMIC DNA]</scope>
    <source>
        <strain evidence="2 3">DSM 43162</strain>
    </source>
</reference>
<dbReference type="AlphaFoldDB" id="A0A1M7TJC1"/>
<evidence type="ECO:0000313" key="3">
    <source>
        <dbReference type="Proteomes" id="UP000184428"/>
    </source>
</evidence>
<dbReference type="Proteomes" id="UP000184428">
    <property type="component" value="Unassembled WGS sequence"/>
</dbReference>
<sequence length="228" mass="21765">MTTGTPGRTPREARHRRLLAAGAVTLGAAALLAVALVAGRGGTEPAGSGPPAAIASPEATGTAEPTATAGPSASVPPAPAPTGDPAVLTGDPAELPPGLPAVALDGTAAVGDGVTGTVESLEATEGTATGPGNVAGPAVRVTVRLANGTAEPVSFDGAVVTLAHGAEQVPASPLDDPSARPFSGVVDPGDSAVGVYVFTVGQDARGAVTVSVGYRPGAPYLVFTGAAD</sequence>
<evidence type="ECO:0000256" key="1">
    <source>
        <dbReference type="SAM" id="MobiDB-lite"/>
    </source>
</evidence>
<dbReference type="RefSeq" id="WP_072916697.1">
    <property type="nucleotide sequence ID" value="NZ_FRDM01000007.1"/>
</dbReference>
<feature type="region of interest" description="Disordered" evidence="1">
    <location>
        <begin position="42"/>
        <end position="95"/>
    </location>
</feature>